<comment type="caution">
    <text evidence="1">The sequence shown here is derived from an EMBL/GenBank/DDBJ whole genome shotgun (WGS) entry which is preliminary data.</text>
</comment>
<name>A0ABT2FH17_9GAMM</name>
<gene>
    <name evidence="1" type="ORF">L9G74_04185</name>
</gene>
<sequence length="100" mass="11751">MDETEYAATLLTERHMYAWTLQQYSHMTASQALAQASAFYAYQTADVPLRELVFHEDAWHWAMLTLLGECYWRQYPEFEQVSPAYNAECGRYRQANLTAK</sequence>
<reference evidence="2" key="1">
    <citation type="submission" date="2023-07" db="EMBL/GenBank/DDBJ databases">
        <title>Shewanella mangrovi sp. nov., an acetaldehyde- degrading bacterium isolated from mangrove sediment.</title>
        <authorList>
            <person name="Liu Y."/>
        </authorList>
    </citation>
    <scope>NUCLEOTIDE SEQUENCE [LARGE SCALE GENOMIC DNA]</scope>
    <source>
        <strain evidence="2">C32</strain>
    </source>
</reference>
<dbReference type="RefSeq" id="WP_238895019.1">
    <property type="nucleotide sequence ID" value="NZ_JAKOGG010000002.1"/>
</dbReference>
<evidence type="ECO:0000313" key="1">
    <source>
        <dbReference type="EMBL" id="MCS4555625.1"/>
    </source>
</evidence>
<protein>
    <submittedName>
        <fullName evidence="1">Uncharacterized protein</fullName>
    </submittedName>
</protein>
<evidence type="ECO:0000313" key="2">
    <source>
        <dbReference type="Proteomes" id="UP001201549"/>
    </source>
</evidence>
<accession>A0ABT2FH17</accession>
<organism evidence="1 2">
    <name type="scientific">Shewanella electrica</name>
    <dbReference type="NCBI Taxonomy" id="515560"/>
    <lineage>
        <taxon>Bacteria</taxon>
        <taxon>Pseudomonadati</taxon>
        <taxon>Pseudomonadota</taxon>
        <taxon>Gammaproteobacteria</taxon>
        <taxon>Alteromonadales</taxon>
        <taxon>Shewanellaceae</taxon>
        <taxon>Shewanella</taxon>
    </lineage>
</organism>
<proteinExistence type="predicted"/>
<keyword evidence="2" id="KW-1185">Reference proteome</keyword>
<dbReference type="EMBL" id="JAKOGG010000002">
    <property type="protein sequence ID" value="MCS4555625.1"/>
    <property type="molecule type" value="Genomic_DNA"/>
</dbReference>
<dbReference type="Proteomes" id="UP001201549">
    <property type="component" value="Unassembled WGS sequence"/>
</dbReference>